<keyword evidence="3" id="KW-1185">Reference proteome</keyword>
<dbReference type="InterPro" id="IPR002347">
    <property type="entry name" value="SDR_fam"/>
</dbReference>
<dbReference type="InterPro" id="IPR036291">
    <property type="entry name" value="NAD(P)-bd_dom_sf"/>
</dbReference>
<dbReference type="SUPFAM" id="SSF51735">
    <property type="entry name" value="NAD(P)-binding Rossmann-fold domains"/>
    <property type="match status" value="1"/>
</dbReference>
<reference evidence="2 3" key="1">
    <citation type="submission" date="2022-11" db="EMBL/GenBank/DDBJ databases">
        <title>Minimal conservation of predation-associated metabolite biosynthetic gene clusters underscores biosynthetic potential of Myxococcota including descriptions for ten novel species: Archangium lansinium sp. nov., Myxococcus landrumus sp. nov., Nannocystis bai.</title>
        <authorList>
            <person name="Ahearne A."/>
            <person name="Stevens C."/>
            <person name="Dowd S."/>
        </authorList>
    </citation>
    <scope>NUCLEOTIDE SEQUENCE [LARGE SCALE GENOMIC DNA]</scope>
    <source>
        <strain evidence="2 3">NCELM</strain>
    </source>
</reference>
<dbReference type="PANTHER" id="PTHR45267">
    <property type="match status" value="1"/>
</dbReference>
<dbReference type="Gene3D" id="3.40.50.720">
    <property type="entry name" value="NAD(P)-binding Rossmann-like Domain"/>
    <property type="match status" value="1"/>
</dbReference>
<comment type="caution">
    <text evidence="2">The sequence shown here is derived from an EMBL/GenBank/DDBJ whole genome shotgun (WGS) entry which is preliminary data.</text>
</comment>
<proteinExistence type="inferred from homology"/>
<dbReference type="PRINTS" id="PR00081">
    <property type="entry name" value="GDHRDH"/>
</dbReference>
<sequence>MNGKRTVVLTGATAGIGRALAHALAAHDVIVLGCGRDRTALAELRAALGPPHAFAAVDIARPDDVQRWADDLLASHGAPDLLVNCAGIINHLAPLWQQSAADIDRIVDINLKGTISTIRAFVPEMIARGRGVIVNFSSGWGQSVDPDVTPYCATKWAVEGLTRGLALELPSDLAAVALSPGVVDTAMLRACLPDVAAPTPEAWARLAAPQLLALDRRHNGRSITISA</sequence>
<comment type="similarity">
    <text evidence="1">Belongs to the short-chain dehydrogenases/reductases (SDR) family.</text>
</comment>
<dbReference type="Proteomes" id="UP001217838">
    <property type="component" value="Unassembled WGS sequence"/>
</dbReference>
<dbReference type="InterPro" id="IPR053241">
    <property type="entry name" value="NADPH_pterin_aldehyde_rdct"/>
</dbReference>
<dbReference type="EMBL" id="JAQNDN010000025">
    <property type="protein sequence ID" value="MDC0674713.1"/>
    <property type="molecule type" value="Genomic_DNA"/>
</dbReference>
<protein>
    <submittedName>
        <fullName evidence="2">SDR family NAD(P)-dependent oxidoreductase</fullName>
    </submittedName>
</protein>
<dbReference type="PRINTS" id="PR00080">
    <property type="entry name" value="SDRFAMILY"/>
</dbReference>
<evidence type="ECO:0000313" key="2">
    <source>
        <dbReference type="EMBL" id="MDC0674713.1"/>
    </source>
</evidence>
<dbReference type="PANTHER" id="PTHR45267:SF2">
    <property type="entry name" value="NADPH-DEPENDENT PTERIN ALDEHYDE REDUCTASE"/>
    <property type="match status" value="1"/>
</dbReference>
<name>A0ABT5BKN5_9BACT</name>
<dbReference type="RefSeq" id="WP_272009186.1">
    <property type="nucleotide sequence ID" value="NZ_JAQNDN010000025.1"/>
</dbReference>
<evidence type="ECO:0000313" key="3">
    <source>
        <dbReference type="Proteomes" id="UP001217838"/>
    </source>
</evidence>
<accession>A0ABT5BKN5</accession>
<dbReference type="Pfam" id="PF00106">
    <property type="entry name" value="adh_short"/>
    <property type="match status" value="1"/>
</dbReference>
<gene>
    <name evidence="2" type="ORF">POL58_43595</name>
</gene>
<organism evidence="2 3">
    <name type="scientific">Nannocystis radixulma</name>
    <dbReference type="NCBI Taxonomy" id="2995305"/>
    <lineage>
        <taxon>Bacteria</taxon>
        <taxon>Pseudomonadati</taxon>
        <taxon>Myxococcota</taxon>
        <taxon>Polyangia</taxon>
        <taxon>Nannocystales</taxon>
        <taxon>Nannocystaceae</taxon>
        <taxon>Nannocystis</taxon>
    </lineage>
</organism>
<evidence type="ECO:0000256" key="1">
    <source>
        <dbReference type="RuleBase" id="RU000363"/>
    </source>
</evidence>
<dbReference type="PROSITE" id="PS00061">
    <property type="entry name" value="ADH_SHORT"/>
    <property type="match status" value="1"/>
</dbReference>
<dbReference type="CDD" id="cd05233">
    <property type="entry name" value="SDR_c"/>
    <property type="match status" value="1"/>
</dbReference>
<dbReference type="InterPro" id="IPR020904">
    <property type="entry name" value="Sc_DH/Rdtase_CS"/>
</dbReference>